<feature type="binding site" evidence="6">
    <location>
        <position position="206"/>
    </location>
    <ligand>
        <name>Zn(2+)</name>
        <dbReference type="ChEBI" id="CHEBI:29105"/>
    </ligand>
</feature>
<comment type="function">
    <text evidence="6">Catalyzes the isomerization of 5-dehydro-4-deoxy-D-glucuronate to 3-deoxy-D-glycero-2,5-hexodiulosonate.</text>
</comment>
<comment type="cofactor">
    <cofactor evidence="6">
        <name>Zn(2+)</name>
        <dbReference type="ChEBI" id="CHEBI:29105"/>
    </cofactor>
    <text evidence="6">Binds 1 zinc ion per subunit.</text>
</comment>
<dbReference type="CDD" id="cd20491">
    <property type="entry name" value="cupin_KduI_C"/>
    <property type="match status" value="1"/>
</dbReference>
<dbReference type="PIRSF" id="PIRSF006625">
    <property type="entry name" value="KduI"/>
    <property type="match status" value="1"/>
</dbReference>
<dbReference type="InterPro" id="IPR011051">
    <property type="entry name" value="RmlC_Cupin_sf"/>
</dbReference>
<proteinExistence type="inferred from homology"/>
<name>A0ABT8LH97_9BACT</name>
<keyword evidence="8" id="KW-1185">Reference proteome</keyword>
<evidence type="ECO:0000256" key="4">
    <source>
        <dbReference type="ARBA" id="ARBA00022833"/>
    </source>
</evidence>
<dbReference type="InterPro" id="IPR014710">
    <property type="entry name" value="RmlC-like_jellyroll"/>
</dbReference>
<organism evidence="7 8">
    <name type="scientific">Agaribacillus aureus</name>
    <dbReference type="NCBI Taxonomy" id="3051825"/>
    <lineage>
        <taxon>Bacteria</taxon>
        <taxon>Pseudomonadati</taxon>
        <taxon>Bacteroidota</taxon>
        <taxon>Cytophagia</taxon>
        <taxon>Cytophagales</taxon>
        <taxon>Splendidivirgaceae</taxon>
        <taxon>Agaribacillus</taxon>
    </lineage>
</organism>
<dbReference type="Gene3D" id="2.60.120.10">
    <property type="entry name" value="Jelly Rolls"/>
    <property type="match status" value="1"/>
</dbReference>
<evidence type="ECO:0000256" key="6">
    <source>
        <dbReference type="HAMAP-Rule" id="MF_00687"/>
    </source>
</evidence>
<evidence type="ECO:0000256" key="2">
    <source>
        <dbReference type="ARBA" id="ARBA00008086"/>
    </source>
</evidence>
<keyword evidence="5 6" id="KW-0413">Isomerase</keyword>
<dbReference type="SUPFAM" id="SSF51182">
    <property type="entry name" value="RmlC-like cupins"/>
    <property type="match status" value="1"/>
</dbReference>
<dbReference type="PANTHER" id="PTHR38461">
    <property type="entry name" value="4-DEOXY-L-THREO-5-HEXOSULOSE-URONATE KETOL-ISOMERASE"/>
    <property type="match status" value="1"/>
</dbReference>
<feature type="binding site" evidence="6">
    <location>
        <position position="199"/>
    </location>
    <ligand>
        <name>Zn(2+)</name>
        <dbReference type="ChEBI" id="CHEBI:29105"/>
    </ligand>
</feature>
<dbReference type="InterPro" id="IPR021120">
    <property type="entry name" value="KduI/IolB_isomerase"/>
</dbReference>
<comment type="catalytic activity">
    <reaction evidence="1 6">
        <text>5-dehydro-4-deoxy-D-glucuronate = 3-deoxy-D-glycero-2,5-hexodiulosonate</text>
        <dbReference type="Rhea" id="RHEA:23896"/>
        <dbReference type="ChEBI" id="CHEBI:17117"/>
        <dbReference type="ChEBI" id="CHEBI:29071"/>
        <dbReference type="EC" id="5.3.1.17"/>
    </reaction>
</comment>
<evidence type="ECO:0000313" key="7">
    <source>
        <dbReference type="EMBL" id="MDN5216923.1"/>
    </source>
</evidence>
<reference evidence="7" key="1">
    <citation type="submission" date="2023-06" db="EMBL/GenBank/DDBJ databases">
        <title>Genomic of Agaribacillus aureum.</title>
        <authorList>
            <person name="Wang G."/>
        </authorList>
    </citation>
    <scope>NUCLEOTIDE SEQUENCE</scope>
    <source>
        <strain evidence="7">BMA12</strain>
    </source>
</reference>
<dbReference type="Pfam" id="PF04962">
    <property type="entry name" value="KduI"/>
    <property type="match status" value="1"/>
</dbReference>
<dbReference type="Gene3D" id="2.60.120.520">
    <property type="entry name" value="pectin degrading enzyme 5-keto 4- deoxyuronate isomerase, domain 1"/>
    <property type="match status" value="1"/>
</dbReference>
<dbReference type="InterPro" id="IPR007045">
    <property type="entry name" value="KduI"/>
</dbReference>
<dbReference type="PANTHER" id="PTHR38461:SF1">
    <property type="entry name" value="4-DEOXY-L-THREO-5-HEXOSULOSE-URONATE KETOL-ISOMERASE"/>
    <property type="match status" value="1"/>
</dbReference>
<sequence>MTEIYFEERYASNPDDVKRYDTNQLRKHFLVEKVFEANKILLTYSMYDRFIVGGAVPVGKLLSLETIDPLKSKHFCDRREVGVINIGGLGTVTVDGKDYELRSREGLYIGMGTTSIVFNSKSAEDPAWFYINSAPAHQSFPTTKIGQEETITLDLGKPEDANERQIIQYIVAANVSTCQLQMGITQLKTGSVWNTMPPHVHNRRMEVYLYIDLAKDQAIGHFMGDPLETRHIWMANHQAVISPPWSIHCASGTSNYSFVWGMAGENLDFMDMDKMECTELR</sequence>
<evidence type="ECO:0000256" key="3">
    <source>
        <dbReference type="ARBA" id="ARBA00022723"/>
    </source>
</evidence>
<feature type="binding site" evidence="6">
    <location>
        <position position="248"/>
    </location>
    <ligand>
        <name>Zn(2+)</name>
        <dbReference type="ChEBI" id="CHEBI:29105"/>
    </ligand>
</feature>
<comment type="pathway">
    <text evidence="6">Glycan metabolism; pectin degradation; 2-dehydro-3-deoxy-D-gluconate from pectin: step 4/5.</text>
</comment>
<comment type="caution">
    <text evidence="7">The sequence shown here is derived from an EMBL/GenBank/DDBJ whole genome shotgun (WGS) entry which is preliminary data.</text>
</comment>
<comment type="similarity">
    <text evidence="2 6">Belongs to the KduI family.</text>
</comment>
<keyword evidence="3 6" id="KW-0479">Metal-binding</keyword>
<dbReference type="NCBIfam" id="NF002091">
    <property type="entry name" value="PRK00924.1"/>
    <property type="match status" value="1"/>
</dbReference>
<evidence type="ECO:0000256" key="1">
    <source>
        <dbReference type="ARBA" id="ARBA00000552"/>
    </source>
</evidence>
<dbReference type="RefSeq" id="WP_346762261.1">
    <property type="nucleotide sequence ID" value="NZ_JAUJEB010000012.1"/>
</dbReference>
<dbReference type="EC" id="5.3.1.17" evidence="6"/>
<feature type="binding site" evidence="6">
    <location>
        <position position="201"/>
    </location>
    <ligand>
        <name>Zn(2+)</name>
        <dbReference type="ChEBI" id="CHEBI:29105"/>
    </ligand>
</feature>
<gene>
    <name evidence="6 7" type="primary">kduI</name>
    <name evidence="7" type="ORF">QQ020_32935</name>
</gene>
<dbReference type="CDD" id="cd20294">
    <property type="entry name" value="cupin_KduI_N"/>
    <property type="match status" value="1"/>
</dbReference>
<dbReference type="EMBL" id="JAUJEB010000012">
    <property type="protein sequence ID" value="MDN5216923.1"/>
    <property type="molecule type" value="Genomic_DNA"/>
</dbReference>
<dbReference type="GO" id="GO:0008697">
    <property type="term" value="F:4-deoxy-L-threo-5-hexosulose-uronate ketol-isomerase activity"/>
    <property type="evidence" value="ECO:0007669"/>
    <property type="project" value="UniProtKB-EC"/>
</dbReference>
<dbReference type="InterPro" id="IPR027449">
    <property type="entry name" value="KduI_N"/>
</dbReference>
<evidence type="ECO:0000313" key="8">
    <source>
        <dbReference type="Proteomes" id="UP001172083"/>
    </source>
</evidence>
<protein>
    <recommendedName>
        <fullName evidence="6">4-deoxy-L-threo-5-hexosulose-uronate ketol-isomerase</fullName>
        <ecNumber evidence="6">5.3.1.17</ecNumber>
    </recommendedName>
    <alternativeName>
        <fullName evidence="6">5-keto-4-deoxyuronate isomerase</fullName>
    </alternativeName>
    <alternativeName>
        <fullName evidence="6">DKI isomerase</fullName>
    </alternativeName>
</protein>
<keyword evidence="4 6" id="KW-0862">Zinc</keyword>
<dbReference type="HAMAP" id="MF_00687">
    <property type="entry name" value="KduI"/>
    <property type="match status" value="1"/>
</dbReference>
<evidence type="ECO:0000256" key="5">
    <source>
        <dbReference type="ARBA" id="ARBA00023235"/>
    </source>
</evidence>
<accession>A0ABT8LH97</accession>
<dbReference type="Proteomes" id="UP001172083">
    <property type="component" value="Unassembled WGS sequence"/>
</dbReference>